<evidence type="ECO:0000313" key="4">
    <source>
        <dbReference type="Proteomes" id="UP001165679"/>
    </source>
</evidence>
<evidence type="ECO:0000259" key="2">
    <source>
        <dbReference type="Pfam" id="PF04909"/>
    </source>
</evidence>
<dbReference type="InterPro" id="IPR006680">
    <property type="entry name" value="Amidohydro-rel"/>
</dbReference>
<dbReference type="SUPFAM" id="SSF51556">
    <property type="entry name" value="Metallo-dependent hydrolases"/>
    <property type="match status" value="1"/>
</dbReference>
<dbReference type="EMBL" id="JAPDNT010000009">
    <property type="protein sequence ID" value="MCW3475554.1"/>
    <property type="molecule type" value="Genomic_DNA"/>
</dbReference>
<accession>A0AA41YLC5</accession>
<evidence type="ECO:0000313" key="3">
    <source>
        <dbReference type="EMBL" id="MCW3475554.1"/>
    </source>
</evidence>
<dbReference type="AlphaFoldDB" id="A0AA41YLC5"/>
<dbReference type="Pfam" id="PF04909">
    <property type="entry name" value="Amidohydro_2"/>
    <property type="match status" value="1"/>
</dbReference>
<dbReference type="GO" id="GO:0016787">
    <property type="term" value="F:hydrolase activity"/>
    <property type="evidence" value="ECO:0007669"/>
    <property type="project" value="InterPro"/>
</dbReference>
<gene>
    <name evidence="3" type="ORF">OL599_13300</name>
</gene>
<comment type="caution">
    <text evidence="3">The sequence shown here is derived from an EMBL/GenBank/DDBJ whole genome shotgun (WGS) entry which is preliminary data.</text>
</comment>
<feature type="domain" description="Amidohydrolase-related" evidence="2">
    <location>
        <begin position="9"/>
        <end position="301"/>
    </location>
</feature>
<evidence type="ECO:0000256" key="1">
    <source>
        <dbReference type="ARBA" id="ARBA00038310"/>
    </source>
</evidence>
<keyword evidence="4" id="KW-1185">Reference proteome</keyword>
<comment type="similarity">
    <text evidence="1">Belongs to the metallo-dependent hydrolases superfamily.</text>
</comment>
<dbReference type="InterPro" id="IPR032466">
    <property type="entry name" value="Metal_Hydrolase"/>
</dbReference>
<reference evidence="3" key="2">
    <citation type="submission" date="2022-10" db="EMBL/GenBank/DDBJ databases">
        <authorList>
            <person name="Trinh H.N."/>
        </authorList>
    </citation>
    <scope>NUCLEOTIDE SEQUENCE</scope>
    <source>
        <strain evidence="3">RN2-1</strain>
    </source>
</reference>
<organism evidence="3 4">
    <name type="scientific">Limobrevibacterium gyesilva</name>
    <dbReference type="NCBI Taxonomy" id="2991712"/>
    <lineage>
        <taxon>Bacteria</taxon>
        <taxon>Pseudomonadati</taxon>
        <taxon>Pseudomonadota</taxon>
        <taxon>Alphaproteobacteria</taxon>
        <taxon>Acetobacterales</taxon>
        <taxon>Acetobacteraceae</taxon>
        <taxon>Limobrevibacterium</taxon>
    </lineage>
</organism>
<dbReference type="InterPro" id="IPR052350">
    <property type="entry name" value="Metallo-dep_Lactonases"/>
</dbReference>
<dbReference type="Gene3D" id="3.20.20.140">
    <property type="entry name" value="Metal-dependent hydrolases"/>
    <property type="match status" value="1"/>
</dbReference>
<sequence>MQTTPLPIVDAHQHFWNLDRNRHPWLSDPEPIPFRYGSYAALRRNYLPADYRRDTARHRIAATVHVEAEFEPARPVAETDWLTALAAAEGLPSACVAQAWLDRDDVADVLAAQAARPLVRGIRHKPRSAATPDAARRGAPGSMDCPVWRGGYALLARHGLSFDLQTPWWHMDAAAALAIDFPDTPIIINHAALPSDRSAEGLAAWRAGLATAARAPNVALKISGLGLPGQDWRYDANGPVIRDAIAIFGPERCLFASNFPVDSLIGSYDAIVDGFLRAIADRPEAEQRLLLHDNAVRVYRL</sequence>
<protein>
    <submittedName>
        <fullName evidence="3">Amidohydrolase family protein</fullName>
    </submittedName>
</protein>
<dbReference type="RefSeq" id="WP_264714268.1">
    <property type="nucleotide sequence ID" value="NZ_JAPDNT010000009.1"/>
</dbReference>
<reference evidence="3" key="1">
    <citation type="submission" date="2022-09" db="EMBL/GenBank/DDBJ databases">
        <title>Rhodovastum sp. nov. RN2-1 isolated from soil in Seongnam, South Korea.</title>
        <authorList>
            <person name="Le N.T."/>
        </authorList>
    </citation>
    <scope>NUCLEOTIDE SEQUENCE</scope>
    <source>
        <strain evidence="3">RN2-1</strain>
    </source>
</reference>
<dbReference type="PANTHER" id="PTHR43569">
    <property type="entry name" value="AMIDOHYDROLASE"/>
    <property type="match status" value="1"/>
</dbReference>
<proteinExistence type="inferred from homology"/>
<name>A0AA41YLC5_9PROT</name>
<dbReference type="Proteomes" id="UP001165679">
    <property type="component" value="Unassembled WGS sequence"/>
</dbReference>
<dbReference type="PANTHER" id="PTHR43569:SF1">
    <property type="entry name" value="BLL3371 PROTEIN"/>
    <property type="match status" value="1"/>
</dbReference>